<protein>
    <submittedName>
        <fullName evidence="2">YncE family protein</fullName>
    </submittedName>
</protein>
<evidence type="ECO:0000313" key="3">
    <source>
        <dbReference type="Proteomes" id="UP000316639"/>
    </source>
</evidence>
<dbReference type="InterPro" id="IPR015943">
    <property type="entry name" value="WD40/YVTN_repeat-like_dom_sf"/>
</dbReference>
<dbReference type="OrthoDB" id="4565246at2"/>
<reference evidence="2 3" key="1">
    <citation type="submission" date="2019-07" db="EMBL/GenBank/DDBJ databases">
        <title>Lentzea xizangensis sp. nov., isolated from Qinghai-Tibetan Plateau Soils.</title>
        <authorList>
            <person name="Huang J."/>
        </authorList>
    </citation>
    <scope>NUCLEOTIDE SEQUENCE [LARGE SCALE GENOMIC DNA]</scope>
    <source>
        <strain evidence="2 3">FXJ1.1311</strain>
    </source>
</reference>
<evidence type="ECO:0000256" key="1">
    <source>
        <dbReference type="SAM" id="MobiDB-lite"/>
    </source>
</evidence>
<dbReference type="PANTHER" id="PTHR47197">
    <property type="entry name" value="PROTEIN NIRF"/>
    <property type="match status" value="1"/>
</dbReference>
<organism evidence="2 3">
    <name type="scientific">Lentzea tibetensis</name>
    <dbReference type="NCBI Taxonomy" id="2591470"/>
    <lineage>
        <taxon>Bacteria</taxon>
        <taxon>Bacillati</taxon>
        <taxon>Actinomycetota</taxon>
        <taxon>Actinomycetes</taxon>
        <taxon>Pseudonocardiales</taxon>
        <taxon>Pseudonocardiaceae</taxon>
        <taxon>Lentzea</taxon>
    </lineage>
</organism>
<keyword evidence="3" id="KW-1185">Reference proteome</keyword>
<dbReference type="PANTHER" id="PTHR47197:SF3">
    <property type="entry name" value="DIHYDRO-HEME D1 DEHYDROGENASE"/>
    <property type="match status" value="1"/>
</dbReference>
<evidence type="ECO:0000313" key="2">
    <source>
        <dbReference type="EMBL" id="TWP48654.1"/>
    </source>
</evidence>
<dbReference type="EMBL" id="VOBR01000019">
    <property type="protein sequence ID" value="TWP48654.1"/>
    <property type="molecule type" value="Genomic_DNA"/>
</dbReference>
<dbReference type="NCBIfam" id="TIGR02276">
    <property type="entry name" value="beta_rpt_yvtn"/>
    <property type="match status" value="1"/>
</dbReference>
<dbReference type="InterPro" id="IPR011964">
    <property type="entry name" value="YVTN_b-propeller_repeat"/>
</dbReference>
<dbReference type="InterPro" id="IPR011044">
    <property type="entry name" value="Quino_amine_DH_bsu"/>
</dbReference>
<dbReference type="Proteomes" id="UP000316639">
    <property type="component" value="Unassembled WGS sequence"/>
</dbReference>
<dbReference type="Gene3D" id="2.130.10.10">
    <property type="entry name" value="YVTN repeat-like/Quinoprotein amine dehydrogenase"/>
    <property type="match status" value="3"/>
</dbReference>
<gene>
    <name evidence="2" type="ORF">FKR81_27405</name>
</gene>
<accession>A0A563ENP7</accession>
<sequence>MAEEYRPLSRRTLLTAAAGGVAAGIVSTSLLTGTAGAAALPGRKRLLIGNVDALGNGSIAVADPSLTGTPSSIAVSGQPNSIAGAPDGIRAWVATQFTPGLALVDLDKGKVETEVMVGGFANNTVVSSDGKRAYVSVGSSGGGGSRGHVAVVDTANGEVRARIKVGFLPSQLALTPDGKRLYVADATATGVSIIDTAKNEVAGAVKTAKTPFRIAIDARGTKLYVASFRELTTFDLGTGQQNGTTALTGRPCGLAVGPAGTFAAVSLFTGRTTPSLLALVNTQTNKVRNQSENGRAHGPLVLSRDGGKAFVLDKENRKATASNTTDAKPENALSSPNSSKPTCVAFVETA</sequence>
<dbReference type="SUPFAM" id="SSF50969">
    <property type="entry name" value="YVTN repeat-like/Quinoprotein amine dehydrogenase"/>
    <property type="match status" value="1"/>
</dbReference>
<dbReference type="PROSITE" id="PS51318">
    <property type="entry name" value="TAT"/>
    <property type="match status" value="1"/>
</dbReference>
<dbReference type="InterPro" id="IPR051200">
    <property type="entry name" value="Host-pathogen_enzymatic-act"/>
</dbReference>
<dbReference type="AlphaFoldDB" id="A0A563ENP7"/>
<proteinExistence type="predicted"/>
<comment type="caution">
    <text evidence="2">The sequence shown here is derived from an EMBL/GenBank/DDBJ whole genome shotgun (WGS) entry which is preliminary data.</text>
</comment>
<feature type="region of interest" description="Disordered" evidence="1">
    <location>
        <begin position="316"/>
        <end position="341"/>
    </location>
</feature>
<name>A0A563ENP7_9PSEU</name>
<dbReference type="InterPro" id="IPR006311">
    <property type="entry name" value="TAT_signal"/>
</dbReference>
<feature type="compositionally biased region" description="Polar residues" evidence="1">
    <location>
        <begin position="319"/>
        <end position="341"/>
    </location>
</feature>